<proteinExistence type="predicted"/>
<dbReference type="InterPro" id="IPR036259">
    <property type="entry name" value="MFS_trans_sf"/>
</dbReference>
<dbReference type="InterPro" id="IPR011701">
    <property type="entry name" value="MFS"/>
</dbReference>
<keyword evidence="4 5" id="KW-0472">Membrane</keyword>
<evidence type="ECO:0000256" key="5">
    <source>
        <dbReference type="SAM" id="Phobius"/>
    </source>
</evidence>
<feature type="transmembrane region" description="Helical" evidence="5">
    <location>
        <begin position="222"/>
        <end position="240"/>
    </location>
</feature>
<feature type="transmembrane region" description="Helical" evidence="5">
    <location>
        <begin position="97"/>
        <end position="116"/>
    </location>
</feature>
<dbReference type="PANTHER" id="PTHR42718">
    <property type="entry name" value="MAJOR FACILITATOR SUPERFAMILY MULTIDRUG TRANSPORTER MFSC"/>
    <property type="match status" value="1"/>
</dbReference>
<dbReference type="PRINTS" id="PR01036">
    <property type="entry name" value="TCRTETB"/>
</dbReference>
<dbReference type="SUPFAM" id="SSF103473">
    <property type="entry name" value="MFS general substrate transporter"/>
    <property type="match status" value="1"/>
</dbReference>
<dbReference type="PROSITE" id="PS50850">
    <property type="entry name" value="MFS"/>
    <property type="match status" value="1"/>
</dbReference>
<dbReference type="Gene3D" id="1.20.1720.10">
    <property type="entry name" value="Multidrug resistance protein D"/>
    <property type="match status" value="2"/>
</dbReference>
<evidence type="ECO:0000313" key="8">
    <source>
        <dbReference type="Proteomes" id="UP001606210"/>
    </source>
</evidence>
<feature type="transmembrane region" description="Helical" evidence="5">
    <location>
        <begin position="65"/>
        <end position="85"/>
    </location>
</feature>
<sequence>MGDRLKAGPPGPVGPSHALANALSPRRRSLAFTIVAIAFVMDLLDVTIVNVALPGIGQALQASSAQAAWIVAGYALSFAVLLVVGGRLGDLYGHRTMFLWGVSSFTVASMACGLATSANGLVLARVAQGGCAALMVPQVLTLMQAMYAPHERMRAFTIFGMLGGVSSALGPVIGGLMVDADLAGLGWRSVFLINLPIGVLAVAGALCLLPKDPPSPGTALDLTGAALCLVAALAWSVPLMQGPEQGWTPVLVLLLASAPLWTAALWRHCLRLEGRGGRPIVQPRLMKDPGYRLGLLLSLVCTGVVPAQLFVLTFAWQVGAGLSATQMSLLCMPIALGVMCSVTYLGKLAFARFGSRCIVLGLAIQAGGIGLMASTAAGLWGEPVRQVMGWPGLLAQGLLGLGVGFIGPPLTAVTLQSVPREQAGGASGVVNAGRQFAAVGGIALVAALIHSADGQRHAPTTLLLALPGLCALMAVSAVLAWRLPPLAMGATLATQAPAVPDPS</sequence>
<accession>A0ABW7EZS4</accession>
<dbReference type="Proteomes" id="UP001606210">
    <property type="component" value="Unassembled WGS sequence"/>
</dbReference>
<keyword evidence="8" id="KW-1185">Reference proteome</keyword>
<feature type="transmembrane region" description="Helical" evidence="5">
    <location>
        <begin position="190"/>
        <end position="210"/>
    </location>
</feature>
<feature type="transmembrane region" description="Helical" evidence="5">
    <location>
        <begin position="246"/>
        <end position="266"/>
    </location>
</feature>
<dbReference type="PANTHER" id="PTHR42718:SF39">
    <property type="entry name" value="ACTINORHODIN TRANSPORTER-RELATED"/>
    <property type="match status" value="1"/>
</dbReference>
<feature type="transmembrane region" description="Helical" evidence="5">
    <location>
        <begin position="293"/>
        <end position="315"/>
    </location>
</feature>
<feature type="transmembrane region" description="Helical" evidence="5">
    <location>
        <begin position="436"/>
        <end position="452"/>
    </location>
</feature>
<feature type="transmembrane region" description="Helical" evidence="5">
    <location>
        <begin position="393"/>
        <end position="415"/>
    </location>
</feature>
<comment type="caution">
    <text evidence="7">The sequence shown here is derived from an EMBL/GenBank/DDBJ whole genome shotgun (WGS) entry which is preliminary data.</text>
</comment>
<feature type="transmembrane region" description="Helical" evidence="5">
    <location>
        <begin position="122"/>
        <end position="143"/>
    </location>
</feature>
<gene>
    <name evidence="7" type="ORF">ACG00Y_03475</name>
</gene>
<evidence type="ECO:0000256" key="4">
    <source>
        <dbReference type="ARBA" id="ARBA00023136"/>
    </source>
</evidence>
<keyword evidence="3 5" id="KW-1133">Transmembrane helix</keyword>
<feature type="transmembrane region" description="Helical" evidence="5">
    <location>
        <begin position="458"/>
        <end position="481"/>
    </location>
</feature>
<dbReference type="Pfam" id="PF07690">
    <property type="entry name" value="MFS_1"/>
    <property type="match status" value="1"/>
</dbReference>
<feature type="domain" description="Major facilitator superfamily (MFS) profile" evidence="6">
    <location>
        <begin position="31"/>
        <end position="488"/>
    </location>
</feature>
<evidence type="ECO:0000256" key="3">
    <source>
        <dbReference type="ARBA" id="ARBA00022989"/>
    </source>
</evidence>
<protein>
    <submittedName>
        <fullName evidence="7">MFS transporter</fullName>
    </submittedName>
</protein>
<keyword evidence="2 5" id="KW-0812">Transmembrane</keyword>
<feature type="transmembrane region" description="Helical" evidence="5">
    <location>
        <begin position="155"/>
        <end position="178"/>
    </location>
</feature>
<comment type="subcellular location">
    <subcellularLocation>
        <location evidence="1">Membrane</location>
        <topology evidence="1">Multi-pass membrane protein</topology>
    </subcellularLocation>
</comment>
<feature type="transmembrane region" description="Helical" evidence="5">
    <location>
        <begin position="30"/>
        <end position="53"/>
    </location>
</feature>
<name>A0ABW7EZS4_9BURK</name>
<organism evidence="7 8">
    <name type="scientific">Pelomonas parva</name>
    <dbReference type="NCBI Taxonomy" id="3299032"/>
    <lineage>
        <taxon>Bacteria</taxon>
        <taxon>Pseudomonadati</taxon>
        <taxon>Pseudomonadota</taxon>
        <taxon>Betaproteobacteria</taxon>
        <taxon>Burkholderiales</taxon>
        <taxon>Sphaerotilaceae</taxon>
        <taxon>Roseateles</taxon>
    </lineage>
</organism>
<evidence type="ECO:0000259" key="6">
    <source>
        <dbReference type="PROSITE" id="PS50850"/>
    </source>
</evidence>
<evidence type="ECO:0000256" key="1">
    <source>
        <dbReference type="ARBA" id="ARBA00004141"/>
    </source>
</evidence>
<evidence type="ECO:0000256" key="2">
    <source>
        <dbReference type="ARBA" id="ARBA00022692"/>
    </source>
</evidence>
<evidence type="ECO:0000313" key="7">
    <source>
        <dbReference type="EMBL" id="MFG6428955.1"/>
    </source>
</evidence>
<dbReference type="InterPro" id="IPR020846">
    <property type="entry name" value="MFS_dom"/>
</dbReference>
<feature type="transmembrane region" description="Helical" evidence="5">
    <location>
        <begin position="327"/>
        <end position="346"/>
    </location>
</feature>
<dbReference type="EMBL" id="JBIGHV010000001">
    <property type="protein sequence ID" value="MFG6428955.1"/>
    <property type="molecule type" value="Genomic_DNA"/>
</dbReference>
<dbReference type="CDD" id="cd17321">
    <property type="entry name" value="MFS_MMR_MDR_like"/>
    <property type="match status" value="1"/>
</dbReference>
<feature type="transmembrane region" description="Helical" evidence="5">
    <location>
        <begin position="358"/>
        <end position="381"/>
    </location>
</feature>
<reference evidence="7 8" key="1">
    <citation type="submission" date="2024-08" db="EMBL/GenBank/DDBJ databases">
        <authorList>
            <person name="Lu H."/>
        </authorList>
    </citation>
    <scope>NUCLEOTIDE SEQUENCE [LARGE SCALE GENOMIC DNA]</scope>
    <source>
        <strain evidence="7 8">LYH14W</strain>
    </source>
</reference>
<dbReference type="RefSeq" id="WP_394475992.1">
    <property type="nucleotide sequence ID" value="NZ_JBIGHV010000001.1"/>
</dbReference>